<dbReference type="GO" id="GO:0004829">
    <property type="term" value="F:threonine-tRNA ligase activity"/>
    <property type="evidence" value="ECO:0007669"/>
    <property type="project" value="InterPro"/>
</dbReference>
<proteinExistence type="predicted"/>
<dbReference type="GO" id="GO:0006435">
    <property type="term" value="P:threonyl-tRNA aminoacylation"/>
    <property type="evidence" value="ECO:0007669"/>
    <property type="project" value="TreeGrafter"/>
</dbReference>
<accession>F4B542</accession>
<dbReference type="GeneID" id="10600957"/>
<dbReference type="Proteomes" id="UP000008458">
    <property type="component" value="Chromosome"/>
</dbReference>
<dbReference type="InterPro" id="IPR004154">
    <property type="entry name" value="Anticodon-bd"/>
</dbReference>
<dbReference type="GO" id="GO:0008270">
    <property type="term" value="F:zinc ion binding"/>
    <property type="evidence" value="ECO:0007669"/>
    <property type="project" value="InterPro"/>
</dbReference>
<protein>
    <submittedName>
        <fullName evidence="5">Threonyl-tRNA synthetase editing domain protein</fullName>
    </submittedName>
</protein>
<reference evidence="5 6" key="1">
    <citation type="journal article" date="2011" name="Extremophiles">
        <title>Genomic analysis of Acidianus hospitalis W1 a host for studying crenarchaeal virus and plasmid life cycles.</title>
        <authorList>
            <person name="You X.Y."/>
            <person name="Liu C."/>
            <person name="Wang S.Y."/>
            <person name="Jiang C.Y."/>
            <person name="Shah S.A."/>
            <person name="Prangishvili D."/>
            <person name="She Q."/>
            <person name="Liu S.J."/>
            <person name="Garrett R.A."/>
        </authorList>
    </citation>
    <scope>NUCLEOTIDE SEQUENCE [LARGE SCALE GENOMIC DNA]</scope>
    <source>
        <strain evidence="5 6">W1</strain>
    </source>
</reference>
<dbReference type="SUPFAM" id="SSF52954">
    <property type="entry name" value="Class II aaRS ABD-related"/>
    <property type="match status" value="1"/>
</dbReference>
<dbReference type="PANTHER" id="PTHR11451:SF44">
    <property type="entry name" value="THREONINE--TRNA LIGASE, CHLOROPLASTIC_MITOCHONDRIAL 2"/>
    <property type="match status" value="1"/>
</dbReference>
<dbReference type="Gene3D" id="3.40.50.800">
    <property type="entry name" value="Anticodon-binding domain"/>
    <property type="match status" value="1"/>
</dbReference>
<dbReference type="Pfam" id="PF08915">
    <property type="entry name" value="tRNA-Thr_ED"/>
    <property type="match status" value="1"/>
</dbReference>
<name>F4B542_ACIHW</name>
<dbReference type="NCBIfam" id="NF011500">
    <property type="entry name" value="PRK14938.1"/>
    <property type="match status" value="1"/>
</dbReference>
<feature type="domain" description="Threonyl-tRNA synthetase editing" evidence="4">
    <location>
        <begin position="1"/>
        <end position="134"/>
    </location>
</feature>
<dbReference type="GO" id="GO:0005737">
    <property type="term" value="C:cytoplasm"/>
    <property type="evidence" value="ECO:0007669"/>
    <property type="project" value="InterPro"/>
</dbReference>
<dbReference type="RefSeq" id="WP_013776259.1">
    <property type="nucleotide sequence ID" value="NC_015518.1"/>
</dbReference>
<dbReference type="KEGG" id="aho:Ahos_1461"/>
<dbReference type="eggNOG" id="arCOG00401">
    <property type="taxonomic scope" value="Archaea"/>
</dbReference>
<evidence type="ECO:0000259" key="3">
    <source>
        <dbReference type="Pfam" id="PF03129"/>
    </source>
</evidence>
<dbReference type="PANTHER" id="PTHR11451">
    <property type="entry name" value="THREONINE-TRNA LIGASE"/>
    <property type="match status" value="1"/>
</dbReference>
<dbReference type="CDD" id="cd00860">
    <property type="entry name" value="ThrRS_anticodon"/>
    <property type="match status" value="1"/>
</dbReference>
<keyword evidence="2" id="KW-0648">Protein biosynthesis</keyword>
<dbReference type="Gene3D" id="3.50.80.10">
    <property type="entry name" value="D-tyrosyl-tRNA(Tyr) deacylase"/>
    <property type="match status" value="1"/>
</dbReference>
<reference key="2">
    <citation type="journal article" date="2011" name="Extremophiles">
        <title>Genomic analyses of Acidianus hospitalis W1 a host for studying crenarchaeal virus and plasmid life cycles.</title>
        <authorList>
            <person name="You X.Y."/>
            <person name="Liu C."/>
            <person name="Wang S.Y."/>
            <person name="Jiang C.Y."/>
            <person name="Shah S.A."/>
            <person name="Prangishvili D."/>
            <person name="Liu S.J."/>
            <person name="Garrett R.A."/>
        </authorList>
    </citation>
    <scope>NUCLEOTIDE SEQUENCE</scope>
    <source>
        <strain>W1</strain>
    </source>
</reference>
<dbReference type="AlphaFoldDB" id="F4B542"/>
<dbReference type="EMBL" id="CP002535">
    <property type="protein sequence ID" value="AEE94344.1"/>
    <property type="molecule type" value="Genomic_DNA"/>
</dbReference>
<dbReference type="InterPro" id="IPR023509">
    <property type="entry name" value="DTD-like_sf"/>
</dbReference>
<dbReference type="InterPro" id="IPR047246">
    <property type="entry name" value="ThrRS_anticodon"/>
</dbReference>
<evidence type="ECO:0000313" key="6">
    <source>
        <dbReference type="Proteomes" id="UP000008458"/>
    </source>
</evidence>
<evidence type="ECO:0000256" key="1">
    <source>
        <dbReference type="ARBA" id="ARBA00022490"/>
    </source>
</evidence>
<evidence type="ECO:0000313" key="5">
    <source>
        <dbReference type="EMBL" id="AEE94344.1"/>
    </source>
</evidence>
<dbReference type="GO" id="GO:0005524">
    <property type="term" value="F:ATP binding"/>
    <property type="evidence" value="ECO:0007669"/>
    <property type="project" value="InterPro"/>
</dbReference>
<gene>
    <name evidence="5" type="ordered locus">Ahos_1461</name>
</gene>
<dbReference type="InterPro" id="IPR036621">
    <property type="entry name" value="Anticodon-bd_dom_sf"/>
</dbReference>
<sequence>MIQLFIHASNFSYEVKEKAVEKAEEDYLPSLKKENALVVFTTVEKGDDEEIIRKAVENIKDIFSKVKASCVIIYPYAHLSNNLSSPDVAISSLKEIEKELKDSGIETYRAPFGWYKAFSISCYGHPLSELSRRITKSEEFSKSEELEICNKFGFPSSPKATFMKIATLEYLKKELSPSSIIISNDELKEKEGTMIIRYLKPSGRILPCINEDPKIEVIYFGEKQLDFPKEFKDSKNSLKIWESKDGKTTIWVGNLIYYILLQAKSMSTTPYLPLWISPIHVRLLPVKKDFLEKTEEFANQLLSKGVRVEIDNKDDGLGNKIRRSGMDWIPYVAIVGEREIKTSTLTVRIRKKDEQKSLTVDELYALIKDEDPLMLRQNTPVKMFD</sequence>
<keyword evidence="6" id="KW-1185">Reference proteome</keyword>
<dbReference type="OrthoDB" id="372136at2157"/>
<dbReference type="STRING" id="933801.Ahos_1461"/>
<dbReference type="Pfam" id="PF03129">
    <property type="entry name" value="HGTP_anticodon"/>
    <property type="match status" value="1"/>
</dbReference>
<feature type="domain" description="Anticodon-binding" evidence="3">
    <location>
        <begin position="281"/>
        <end position="369"/>
    </location>
</feature>
<evidence type="ECO:0000256" key="2">
    <source>
        <dbReference type="ARBA" id="ARBA00022917"/>
    </source>
</evidence>
<dbReference type="InterPro" id="IPR015011">
    <property type="entry name" value="Threonyl-tRNA_syn_edit_dom_arc"/>
</dbReference>
<keyword evidence="1" id="KW-0963">Cytoplasm</keyword>
<dbReference type="HOGENOM" id="CLU_712936_0_0_2"/>
<evidence type="ECO:0000259" key="4">
    <source>
        <dbReference type="Pfam" id="PF08915"/>
    </source>
</evidence>
<organism evidence="5 6">
    <name type="scientific">Acidianus hospitalis (strain W1)</name>
    <dbReference type="NCBI Taxonomy" id="933801"/>
    <lineage>
        <taxon>Archaea</taxon>
        <taxon>Thermoproteota</taxon>
        <taxon>Thermoprotei</taxon>
        <taxon>Sulfolobales</taxon>
        <taxon>Sulfolobaceae</taxon>
        <taxon>Acidianus</taxon>
    </lineage>
</organism>